<dbReference type="Pfam" id="PF09334">
    <property type="entry name" value="tRNA-synt_1g"/>
    <property type="match status" value="1"/>
</dbReference>
<dbReference type="Gene3D" id="3.40.50.620">
    <property type="entry name" value="HUPs"/>
    <property type="match status" value="1"/>
</dbReference>
<evidence type="ECO:0000256" key="8">
    <source>
        <dbReference type="ARBA" id="ARBA00022833"/>
    </source>
</evidence>
<dbReference type="InterPro" id="IPR014758">
    <property type="entry name" value="Met-tRNA_synth"/>
</dbReference>
<evidence type="ECO:0000259" key="15">
    <source>
        <dbReference type="Pfam" id="PF09334"/>
    </source>
</evidence>
<evidence type="ECO:0000256" key="7">
    <source>
        <dbReference type="ARBA" id="ARBA00022741"/>
    </source>
</evidence>
<comment type="cofactor">
    <cofactor evidence="1">
        <name>Zn(2+)</name>
        <dbReference type="ChEBI" id="CHEBI:29105"/>
    </cofactor>
</comment>
<dbReference type="Pfam" id="PF01406">
    <property type="entry name" value="tRNA-synt_1e"/>
    <property type="match status" value="1"/>
</dbReference>
<evidence type="ECO:0000259" key="14">
    <source>
        <dbReference type="Pfam" id="PF01406"/>
    </source>
</evidence>
<dbReference type="GO" id="GO:0006431">
    <property type="term" value="P:methionyl-tRNA aminoacylation"/>
    <property type="evidence" value="ECO:0007669"/>
    <property type="project" value="InterPro"/>
</dbReference>
<organism evidence="16 17">
    <name type="scientific">Candidatus Shapirobacteria bacterium CG09_land_8_20_14_0_10_49_15</name>
    <dbReference type="NCBI Taxonomy" id="1974482"/>
    <lineage>
        <taxon>Bacteria</taxon>
        <taxon>Candidatus Shapironibacteriota</taxon>
    </lineage>
</organism>
<dbReference type="AlphaFoldDB" id="A0A2M6XBB6"/>
<evidence type="ECO:0000313" key="17">
    <source>
        <dbReference type="Proteomes" id="UP000231214"/>
    </source>
</evidence>
<reference evidence="17" key="1">
    <citation type="submission" date="2017-09" db="EMBL/GenBank/DDBJ databases">
        <title>Depth-based differentiation of microbial function through sediment-hosted aquifers and enrichment of novel symbionts in the deep terrestrial subsurface.</title>
        <authorList>
            <person name="Probst A.J."/>
            <person name="Ladd B."/>
            <person name="Jarett J.K."/>
            <person name="Geller-Mcgrath D.E."/>
            <person name="Sieber C.M.K."/>
            <person name="Emerson J.B."/>
            <person name="Anantharaman K."/>
            <person name="Thomas B.C."/>
            <person name="Malmstrom R."/>
            <person name="Stieglmeier M."/>
            <person name="Klingl A."/>
            <person name="Woyke T."/>
            <person name="Ryan C.M."/>
            <person name="Banfield J.F."/>
        </authorList>
    </citation>
    <scope>NUCLEOTIDE SEQUENCE [LARGE SCALE GENOMIC DNA]</scope>
</reference>
<feature type="domain" description="Methionyl/Leucyl tRNA synthetase" evidence="15">
    <location>
        <begin position="137"/>
        <end position="359"/>
    </location>
</feature>
<dbReference type="GO" id="GO:0004825">
    <property type="term" value="F:methionine-tRNA ligase activity"/>
    <property type="evidence" value="ECO:0007669"/>
    <property type="project" value="UniProtKB-EC"/>
</dbReference>
<dbReference type="FunFam" id="2.170.220.10:FF:000003">
    <property type="entry name" value="Methionine--tRNA ligase"/>
    <property type="match status" value="1"/>
</dbReference>
<accession>A0A2M6XBB6</accession>
<gene>
    <name evidence="16" type="ORF">COT66_01065</name>
</gene>
<evidence type="ECO:0000256" key="3">
    <source>
        <dbReference type="ARBA" id="ARBA00012838"/>
    </source>
</evidence>
<evidence type="ECO:0000256" key="5">
    <source>
        <dbReference type="ARBA" id="ARBA00022598"/>
    </source>
</evidence>
<keyword evidence="8" id="KW-0862">Zinc</keyword>
<dbReference type="InterPro" id="IPR009080">
    <property type="entry name" value="tRNAsynth_Ia_anticodon-bd"/>
</dbReference>
<evidence type="ECO:0000256" key="13">
    <source>
        <dbReference type="RuleBase" id="RU363039"/>
    </source>
</evidence>
<dbReference type="GO" id="GO:0046872">
    <property type="term" value="F:metal ion binding"/>
    <property type="evidence" value="ECO:0007669"/>
    <property type="project" value="UniProtKB-KW"/>
</dbReference>
<dbReference type="Proteomes" id="UP000231214">
    <property type="component" value="Unassembled WGS sequence"/>
</dbReference>
<evidence type="ECO:0000256" key="10">
    <source>
        <dbReference type="ARBA" id="ARBA00022917"/>
    </source>
</evidence>
<name>A0A2M6XBB6_9BACT</name>
<dbReference type="InterPro" id="IPR014729">
    <property type="entry name" value="Rossmann-like_a/b/a_fold"/>
</dbReference>
<evidence type="ECO:0000313" key="16">
    <source>
        <dbReference type="EMBL" id="PIU02279.1"/>
    </source>
</evidence>
<evidence type="ECO:0000256" key="12">
    <source>
        <dbReference type="ARBA" id="ARBA00030904"/>
    </source>
</evidence>
<dbReference type="SUPFAM" id="SSF47323">
    <property type="entry name" value="Anticodon-binding domain of a subclass of class I aminoacyl-tRNA synthetases"/>
    <property type="match status" value="1"/>
</dbReference>
<dbReference type="CDD" id="cd00814">
    <property type="entry name" value="MetRS_core"/>
    <property type="match status" value="1"/>
</dbReference>
<sequence length="470" mass="54220">MDKKFYVTTPIYYVNDQPHIGHTCTTLAADIIARYHRLLGEKVFFLTGTDEHGAKVAQAAKKAGLLPQDFCDQVSQSFQNIWPQLNIKYHYFVRTTNPDHKKIVQAMLQKIYRRGDIYQAQYQGYYCVGCEKFITETELVNGRCPLHPKQKIQKQSEKNYFFKLSAYVPSLIKAIEDESDPHHYEIIPESKKREVLSKLKVGVADLSVSRAHVAWGIPVPWDEKQTIYVWFDALLNYYSALEINHQKKFWPANVHVVAKDILWFHTVIWEAMLLSAGLSLPKTIFIHSFYTVAGQKMSKSLGNVITPHQLLEKFGIDGTRYLIAANFPYSSDRDVSWQKFDEKFNADLANGLGNLVARIAKLCENSQLKFEPAKPGWDRRYQKYLAKYQLEPALKLVWQWISRADQQVNQNQVWQQKRAALKKSLQSLVADIRQIAYHLQPFVPETAAKIAKQFAGPAIKTQPPLFPRLK</sequence>
<keyword evidence="5 13" id="KW-0436">Ligase</keyword>
<dbReference type="InterPro" id="IPR032678">
    <property type="entry name" value="tRNA-synt_1_cat_dom"/>
</dbReference>
<dbReference type="EC" id="6.1.1.10" evidence="3"/>
<evidence type="ECO:0000256" key="9">
    <source>
        <dbReference type="ARBA" id="ARBA00022840"/>
    </source>
</evidence>
<keyword evidence="10 13" id="KW-0648">Protein biosynthesis</keyword>
<protein>
    <recommendedName>
        <fullName evidence="4">Methionine--tRNA ligase</fullName>
        <ecNumber evidence="3">6.1.1.10</ecNumber>
    </recommendedName>
    <alternativeName>
        <fullName evidence="12">Methionyl-tRNA synthetase</fullName>
    </alternativeName>
</protein>
<feature type="domain" description="tRNA synthetases class I catalytic" evidence="14">
    <location>
        <begin position="14"/>
        <end position="125"/>
    </location>
</feature>
<keyword evidence="6" id="KW-0479">Metal-binding</keyword>
<dbReference type="Gene3D" id="2.170.220.10">
    <property type="match status" value="1"/>
</dbReference>
<dbReference type="InterPro" id="IPR023457">
    <property type="entry name" value="Met-tRNA_synth_2"/>
</dbReference>
<dbReference type="EMBL" id="PEZK01000019">
    <property type="protein sequence ID" value="PIU02279.1"/>
    <property type="molecule type" value="Genomic_DNA"/>
</dbReference>
<proteinExistence type="inferred from homology"/>
<dbReference type="InterPro" id="IPR033911">
    <property type="entry name" value="MetRS_core"/>
</dbReference>
<comment type="similarity">
    <text evidence="13">Belongs to the class-I aminoacyl-tRNA synthetase family.</text>
</comment>
<keyword evidence="9 13" id="KW-0067">ATP-binding</keyword>
<dbReference type="InterPro" id="IPR015413">
    <property type="entry name" value="Methionyl/Leucyl_tRNA_Synth"/>
</dbReference>
<keyword evidence="7 13" id="KW-0547">Nucleotide-binding</keyword>
<dbReference type="NCBIfam" id="TIGR00398">
    <property type="entry name" value="metG"/>
    <property type="match status" value="1"/>
</dbReference>
<dbReference type="SUPFAM" id="SSF52374">
    <property type="entry name" value="Nucleotidylyl transferase"/>
    <property type="match status" value="1"/>
</dbReference>
<evidence type="ECO:0000256" key="6">
    <source>
        <dbReference type="ARBA" id="ARBA00022723"/>
    </source>
</evidence>
<dbReference type="GO" id="GO:0005524">
    <property type="term" value="F:ATP binding"/>
    <property type="evidence" value="ECO:0007669"/>
    <property type="project" value="UniProtKB-KW"/>
</dbReference>
<evidence type="ECO:0000256" key="4">
    <source>
        <dbReference type="ARBA" id="ARBA00018753"/>
    </source>
</evidence>
<comment type="function">
    <text evidence="2">Is required not only for elongation of protein synthesis but also for the initiation of all mRNA translation through initiator tRNA(fMet) aminoacylation.</text>
</comment>
<comment type="caution">
    <text evidence="16">The sequence shown here is derived from an EMBL/GenBank/DDBJ whole genome shotgun (WGS) entry which is preliminary data.</text>
</comment>
<keyword evidence="11 13" id="KW-0030">Aminoacyl-tRNA synthetase</keyword>
<evidence type="ECO:0000256" key="11">
    <source>
        <dbReference type="ARBA" id="ARBA00023146"/>
    </source>
</evidence>
<dbReference type="PANTHER" id="PTHR43326:SF1">
    <property type="entry name" value="METHIONINE--TRNA LIGASE, MITOCHONDRIAL"/>
    <property type="match status" value="1"/>
</dbReference>
<evidence type="ECO:0000256" key="2">
    <source>
        <dbReference type="ARBA" id="ARBA00003314"/>
    </source>
</evidence>
<evidence type="ECO:0000256" key="1">
    <source>
        <dbReference type="ARBA" id="ARBA00001947"/>
    </source>
</evidence>
<dbReference type="Gene3D" id="1.10.730.10">
    <property type="entry name" value="Isoleucyl-tRNA Synthetase, Domain 1"/>
    <property type="match status" value="1"/>
</dbReference>
<dbReference type="PRINTS" id="PR01041">
    <property type="entry name" value="TRNASYNTHMET"/>
</dbReference>
<dbReference type="PANTHER" id="PTHR43326">
    <property type="entry name" value="METHIONYL-TRNA SYNTHETASE"/>
    <property type="match status" value="1"/>
</dbReference>